<dbReference type="PROSITE" id="PS51384">
    <property type="entry name" value="FAD_FR"/>
    <property type="match status" value="1"/>
</dbReference>
<dbReference type="Gene3D" id="2.40.30.10">
    <property type="entry name" value="Translation factors"/>
    <property type="match status" value="1"/>
</dbReference>
<gene>
    <name evidence="2" type="ORF">DI536_26480</name>
</gene>
<sequence length="236" mass="25775">MNAFVVNRPELVEATLNKLLTAEHEVTSVVDLAPGFRLLAFSAPALRNRRWTPGHMVQLTFGGWEHRAYTPLSFDALRGEFTFLARLHGQGIASQWFATLKGGERISIGPTRAGLNLTAMQRPLVFFGDETSVSTAAAFRFTDGGFDGVTCVFEADDVEAMKQVLAALNLEALVVERGAAEVVQACRGARDLVLTGRSQSIQRLYKEVKAAHLGLRKITTIAYWSPGKKGMSGVHK</sequence>
<reference evidence="2 3" key="1">
    <citation type="submission" date="2017-08" db="EMBL/GenBank/DDBJ databases">
        <title>Infants hospitalized years apart are colonized by the same room-sourced microbial strains.</title>
        <authorList>
            <person name="Brooks B."/>
            <person name="Olm M.R."/>
            <person name="Firek B.A."/>
            <person name="Baker R."/>
            <person name="Thomas B.C."/>
            <person name="Morowitz M.J."/>
            <person name="Banfield J.F."/>
        </authorList>
    </citation>
    <scope>NUCLEOTIDE SEQUENCE [LARGE SCALE GENOMIC DNA]</scope>
    <source>
        <strain evidence="2">S2_003_000_R2_14</strain>
    </source>
</reference>
<dbReference type="InterPro" id="IPR017938">
    <property type="entry name" value="Riboflavin_synthase-like_b-brl"/>
</dbReference>
<evidence type="ECO:0000313" key="2">
    <source>
        <dbReference type="EMBL" id="PZR07903.1"/>
    </source>
</evidence>
<dbReference type="Proteomes" id="UP000249061">
    <property type="component" value="Unassembled WGS sequence"/>
</dbReference>
<dbReference type="InterPro" id="IPR017927">
    <property type="entry name" value="FAD-bd_FR_type"/>
</dbReference>
<dbReference type="GO" id="GO:0016491">
    <property type="term" value="F:oxidoreductase activity"/>
    <property type="evidence" value="ECO:0007669"/>
    <property type="project" value="InterPro"/>
</dbReference>
<evidence type="ECO:0000313" key="3">
    <source>
        <dbReference type="Proteomes" id="UP000249061"/>
    </source>
</evidence>
<proteinExistence type="predicted"/>
<feature type="domain" description="FAD-binding FR-type" evidence="1">
    <location>
        <begin position="19"/>
        <end position="118"/>
    </location>
</feature>
<organism evidence="2 3">
    <name type="scientific">Archangium gephyra</name>
    <dbReference type="NCBI Taxonomy" id="48"/>
    <lineage>
        <taxon>Bacteria</taxon>
        <taxon>Pseudomonadati</taxon>
        <taxon>Myxococcota</taxon>
        <taxon>Myxococcia</taxon>
        <taxon>Myxococcales</taxon>
        <taxon>Cystobacterineae</taxon>
        <taxon>Archangiaceae</taxon>
        <taxon>Archangium</taxon>
    </lineage>
</organism>
<evidence type="ECO:0000259" key="1">
    <source>
        <dbReference type="PROSITE" id="PS51384"/>
    </source>
</evidence>
<accession>A0A2W5T4T7</accession>
<name>A0A2W5T4T7_9BACT</name>
<dbReference type="AlphaFoldDB" id="A0A2W5T4T7"/>
<dbReference type="SUPFAM" id="SSF63380">
    <property type="entry name" value="Riboflavin synthase domain-like"/>
    <property type="match status" value="1"/>
</dbReference>
<dbReference type="EMBL" id="QFQP01000028">
    <property type="protein sequence ID" value="PZR07903.1"/>
    <property type="molecule type" value="Genomic_DNA"/>
</dbReference>
<protein>
    <recommendedName>
        <fullName evidence="1">FAD-binding FR-type domain-containing protein</fullName>
    </recommendedName>
</protein>
<comment type="caution">
    <text evidence="2">The sequence shown here is derived from an EMBL/GenBank/DDBJ whole genome shotgun (WGS) entry which is preliminary data.</text>
</comment>